<evidence type="ECO:0000256" key="3">
    <source>
        <dbReference type="RuleBase" id="RU003693"/>
    </source>
</evidence>
<dbReference type="Gene3D" id="3.40.640.10">
    <property type="entry name" value="Type I PLP-dependent aspartate aminotransferase-like (Major domain)"/>
    <property type="match status" value="1"/>
</dbReference>
<dbReference type="SUPFAM" id="SSF53383">
    <property type="entry name" value="PLP-dependent transferases"/>
    <property type="match status" value="1"/>
</dbReference>
<dbReference type="GO" id="GO:0008483">
    <property type="term" value="F:transaminase activity"/>
    <property type="evidence" value="ECO:0007669"/>
    <property type="project" value="UniProtKB-KW"/>
</dbReference>
<sequence>MEFRIADGIRRHLKKSYAIESEDLFADFDVDCGEGINTVMASERAREAFAGLNFAMAGPYPHSPVLKDAVVAHAPRSSGQKGPERNNIVLCDGSVAGLYLVNRLFLEPDDRVLGYVPQFSEYETDVKMRGCLFDAVPLRAEDGYRFDPDAFIAALRPEHKLAYLDNPNNPTGQVIPLAAIEKILRAAAALNVAVLVDEAYGDYMAPECSALTLWGGHENLLVAKTFSKGFGLAGLRAGYLVLPDELARAAGNITNPYTVSALSRHVAARAVTDAAFLTALRDRTAAIKRELLRPWKRIAVACTEPTVSISLLTHADPAVDLAREFAKRRVLVISGSDFSGIGKNSVRFRVPAAGDMAGVLDVIADIDARV</sequence>
<evidence type="ECO:0000256" key="2">
    <source>
        <dbReference type="ARBA" id="ARBA00022898"/>
    </source>
</evidence>
<dbReference type="InterPro" id="IPR015424">
    <property type="entry name" value="PyrdxlP-dep_Trfase"/>
</dbReference>
<dbReference type="InterPro" id="IPR015422">
    <property type="entry name" value="PyrdxlP-dep_Trfase_small"/>
</dbReference>
<reference evidence="5" key="1">
    <citation type="journal article" date="2021" name="PeerJ">
        <title>Extensive microbial diversity within the chicken gut microbiome revealed by metagenomics and culture.</title>
        <authorList>
            <person name="Gilroy R."/>
            <person name="Ravi A."/>
            <person name="Getino M."/>
            <person name="Pursley I."/>
            <person name="Horton D.L."/>
            <person name="Alikhan N.F."/>
            <person name="Baker D."/>
            <person name="Gharbi K."/>
            <person name="Hall N."/>
            <person name="Watson M."/>
            <person name="Adriaenssens E.M."/>
            <person name="Foster-Nyarko E."/>
            <person name="Jarju S."/>
            <person name="Secka A."/>
            <person name="Antonio M."/>
            <person name="Oren A."/>
            <person name="Chaudhuri R.R."/>
            <person name="La Ragione R."/>
            <person name="Hildebrand F."/>
            <person name="Pallen M.J."/>
        </authorList>
    </citation>
    <scope>NUCLEOTIDE SEQUENCE</scope>
    <source>
        <strain evidence="5">CHK186-16707</strain>
    </source>
</reference>
<evidence type="ECO:0000313" key="5">
    <source>
        <dbReference type="EMBL" id="HJA08207.1"/>
    </source>
</evidence>
<dbReference type="Proteomes" id="UP000824225">
    <property type="component" value="Unassembled WGS sequence"/>
</dbReference>
<feature type="domain" description="Aminotransferase class I/classII large" evidence="4">
    <location>
        <begin position="44"/>
        <end position="362"/>
    </location>
</feature>
<dbReference type="InterPro" id="IPR015421">
    <property type="entry name" value="PyrdxlP-dep_Trfase_major"/>
</dbReference>
<comment type="cofactor">
    <cofactor evidence="1 3">
        <name>pyridoxal 5'-phosphate</name>
        <dbReference type="ChEBI" id="CHEBI:597326"/>
    </cofactor>
</comment>
<protein>
    <submittedName>
        <fullName evidence="5">Aminotransferase class I/II-fold pyridoxal phosphate-dependent enzyme</fullName>
    </submittedName>
</protein>
<dbReference type="InterPro" id="IPR004839">
    <property type="entry name" value="Aminotransferase_I/II_large"/>
</dbReference>
<keyword evidence="5" id="KW-0032">Aminotransferase</keyword>
<dbReference type="Pfam" id="PF00155">
    <property type="entry name" value="Aminotran_1_2"/>
    <property type="match status" value="1"/>
</dbReference>
<dbReference type="PROSITE" id="PS00599">
    <property type="entry name" value="AA_TRANSFER_CLASS_2"/>
    <property type="match status" value="1"/>
</dbReference>
<keyword evidence="5" id="KW-0808">Transferase</keyword>
<dbReference type="CDD" id="cd00609">
    <property type="entry name" value="AAT_like"/>
    <property type="match status" value="1"/>
</dbReference>
<dbReference type="InterPro" id="IPR001917">
    <property type="entry name" value="Aminotrans_II_pyridoxalP_BS"/>
</dbReference>
<gene>
    <name evidence="5" type="ORF">H9962_03325</name>
</gene>
<dbReference type="EMBL" id="DXAN01000006">
    <property type="protein sequence ID" value="HJA08207.1"/>
    <property type="molecule type" value="Genomic_DNA"/>
</dbReference>
<evidence type="ECO:0000313" key="6">
    <source>
        <dbReference type="Proteomes" id="UP000824225"/>
    </source>
</evidence>
<dbReference type="PANTHER" id="PTHR42885">
    <property type="entry name" value="HISTIDINOL-PHOSPHATE AMINOTRANSFERASE-RELATED"/>
    <property type="match status" value="1"/>
</dbReference>
<comment type="similarity">
    <text evidence="3">Belongs to the class-II pyridoxal-phosphate-dependent aminotransferase family.</text>
</comment>
<evidence type="ECO:0000256" key="1">
    <source>
        <dbReference type="ARBA" id="ARBA00001933"/>
    </source>
</evidence>
<proteinExistence type="inferred from homology"/>
<organism evidence="5 6">
    <name type="scientific">Candidatus Mailhella merdigallinarum</name>
    <dbReference type="NCBI Taxonomy" id="2838658"/>
    <lineage>
        <taxon>Bacteria</taxon>
        <taxon>Pseudomonadati</taxon>
        <taxon>Thermodesulfobacteriota</taxon>
        <taxon>Desulfovibrionia</taxon>
        <taxon>Desulfovibrionales</taxon>
        <taxon>Desulfovibrionaceae</taxon>
        <taxon>Mailhella</taxon>
    </lineage>
</organism>
<comment type="caution">
    <text evidence="5">The sequence shown here is derived from an EMBL/GenBank/DDBJ whole genome shotgun (WGS) entry which is preliminary data.</text>
</comment>
<name>A0A9D2KLV1_9BACT</name>
<accession>A0A9D2KLV1</accession>
<dbReference type="Gene3D" id="3.90.1150.10">
    <property type="entry name" value="Aspartate Aminotransferase, domain 1"/>
    <property type="match status" value="1"/>
</dbReference>
<reference evidence="5" key="2">
    <citation type="submission" date="2021-04" db="EMBL/GenBank/DDBJ databases">
        <authorList>
            <person name="Gilroy R."/>
        </authorList>
    </citation>
    <scope>NUCLEOTIDE SEQUENCE</scope>
    <source>
        <strain evidence="5">CHK186-16707</strain>
    </source>
</reference>
<evidence type="ECO:0000259" key="4">
    <source>
        <dbReference type="Pfam" id="PF00155"/>
    </source>
</evidence>
<dbReference type="AlphaFoldDB" id="A0A9D2KLV1"/>
<dbReference type="GO" id="GO:0030170">
    <property type="term" value="F:pyridoxal phosphate binding"/>
    <property type="evidence" value="ECO:0007669"/>
    <property type="project" value="InterPro"/>
</dbReference>
<keyword evidence="2 3" id="KW-0663">Pyridoxal phosphate</keyword>